<dbReference type="GO" id="GO:0005737">
    <property type="term" value="C:cytoplasm"/>
    <property type="evidence" value="ECO:0007669"/>
    <property type="project" value="TreeGrafter"/>
</dbReference>
<dbReference type="PANTHER" id="PTHR43625:SF78">
    <property type="entry name" value="PYRIDOXAL REDUCTASE-RELATED"/>
    <property type="match status" value="1"/>
</dbReference>
<dbReference type="Pfam" id="PF00248">
    <property type="entry name" value="Aldo_ket_red"/>
    <property type="match status" value="1"/>
</dbReference>
<evidence type="ECO:0000313" key="4">
    <source>
        <dbReference type="Proteomes" id="UP000027265"/>
    </source>
</evidence>
<accession>A0A067Q151</accession>
<reference evidence="4" key="1">
    <citation type="journal article" date="2014" name="Proc. Natl. Acad. Sci. U.S.A.">
        <title>Extensive sampling of basidiomycete genomes demonstrates inadequacy of the white-rot/brown-rot paradigm for wood decay fungi.</title>
        <authorList>
            <person name="Riley R."/>
            <person name="Salamov A.A."/>
            <person name="Brown D.W."/>
            <person name="Nagy L.G."/>
            <person name="Floudas D."/>
            <person name="Held B.W."/>
            <person name="Levasseur A."/>
            <person name="Lombard V."/>
            <person name="Morin E."/>
            <person name="Otillar R."/>
            <person name="Lindquist E.A."/>
            <person name="Sun H."/>
            <person name="LaButti K.M."/>
            <person name="Schmutz J."/>
            <person name="Jabbour D."/>
            <person name="Luo H."/>
            <person name="Baker S.E."/>
            <person name="Pisabarro A.G."/>
            <person name="Walton J.D."/>
            <person name="Blanchette R.A."/>
            <person name="Henrissat B."/>
            <person name="Martin F."/>
            <person name="Cullen D."/>
            <person name="Hibbett D.S."/>
            <person name="Grigoriev I.V."/>
        </authorList>
    </citation>
    <scope>NUCLEOTIDE SEQUENCE [LARGE SCALE GENOMIC DNA]</scope>
    <source>
        <strain evidence="4">MUCL 33604</strain>
    </source>
</reference>
<protein>
    <recommendedName>
        <fullName evidence="2">NADP-dependent oxidoreductase domain-containing protein</fullName>
    </recommendedName>
</protein>
<feature type="domain" description="NADP-dependent oxidoreductase" evidence="2">
    <location>
        <begin position="2"/>
        <end position="265"/>
    </location>
</feature>
<sequence length="288" mass="31682">MFINSGEFYGPNLSTANLELLSRFFEKYPDYAERTFLSVKGGLRPGTMNIDSSLENLRGSVDRINAALRGKKRLDLYESARVDPNTPVEEAVKNMAQLVKEGKFDHIGMSECSAQTLRRANAVHPIAAVEIEVSPWSYEDETRKVIATAKELDVTVVAYSPLGRGFLTGQITKPSDLPDGDMRKHMTRFHPDNFDHNLQLVDAMKKLAAKKGITPAQLCIGWVGGLGSHILPLPGSSNKKRTLENLAGGDVELTTVENAELANILETFTVKGGRYTDSVPAHVLKLWG</sequence>
<dbReference type="Gene3D" id="3.20.20.100">
    <property type="entry name" value="NADP-dependent oxidoreductase domain"/>
    <property type="match status" value="1"/>
</dbReference>
<dbReference type="FunCoup" id="A0A067Q151">
    <property type="interactions" value="288"/>
</dbReference>
<dbReference type="SUPFAM" id="SSF51430">
    <property type="entry name" value="NAD(P)-linked oxidoreductase"/>
    <property type="match status" value="1"/>
</dbReference>
<dbReference type="CDD" id="cd19077">
    <property type="entry name" value="AKR_AKR8A1-2"/>
    <property type="match status" value="1"/>
</dbReference>
<dbReference type="InterPro" id="IPR023210">
    <property type="entry name" value="NADP_OxRdtase_dom"/>
</dbReference>
<dbReference type="HOGENOM" id="CLU_023205_2_1_1"/>
<dbReference type="GO" id="GO:0016491">
    <property type="term" value="F:oxidoreductase activity"/>
    <property type="evidence" value="ECO:0007669"/>
    <property type="project" value="UniProtKB-KW"/>
</dbReference>
<proteinExistence type="predicted"/>
<evidence type="ECO:0000256" key="1">
    <source>
        <dbReference type="ARBA" id="ARBA00023002"/>
    </source>
</evidence>
<dbReference type="EMBL" id="KL197713">
    <property type="protein sequence ID" value="KDQ60704.1"/>
    <property type="molecule type" value="Genomic_DNA"/>
</dbReference>
<dbReference type="InParanoid" id="A0A067Q151"/>
<dbReference type="STRING" id="933084.A0A067Q151"/>
<dbReference type="PANTHER" id="PTHR43625">
    <property type="entry name" value="AFLATOXIN B1 ALDEHYDE REDUCTASE"/>
    <property type="match status" value="1"/>
</dbReference>
<dbReference type="AlphaFoldDB" id="A0A067Q151"/>
<gene>
    <name evidence="3" type="ORF">JAAARDRAFT_31679</name>
</gene>
<dbReference type="Proteomes" id="UP000027265">
    <property type="component" value="Unassembled WGS sequence"/>
</dbReference>
<evidence type="ECO:0000313" key="3">
    <source>
        <dbReference type="EMBL" id="KDQ60704.1"/>
    </source>
</evidence>
<dbReference type="InterPro" id="IPR036812">
    <property type="entry name" value="NAD(P)_OxRdtase_dom_sf"/>
</dbReference>
<organism evidence="3 4">
    <name type="scientific">Jaapia argillacea MUCL 33604</name>
    <dbReference type="NCBI Taxonomy" id="933084"/>
    <lineage>
        <taxon>Eukaryota</taxon>
        <taxon>Fungi</taxon>
        <taxon>Dikarya</taxon>
        <taxon>Basidiomycota</taxon>
        <taxon>Agaricomycotina</taxon>
        <taxon>Agaricomycetes</taxon>
        <taxon>Agaricomycetidae</taxon>
        <taxon>Jaapiales</taxon>
        <taxon>Jaapiaceae</taxon>
        <taxon>Jaapia</taxon>
    </lineage>
</organism>
<name>A0A067Q151_9AGAM</name>
<dbReference type="InterPro" id="IPR050791">
    <property type="entry name" value="Aldo-Keto_reductase"/>
</dbReference>
<keyword evidence="4" id="KW-1185">Reference proteome</keyword>
<dbReference type="OrthoDB" id="37537at2759"/>
<evidence type="ECO:0000259" key="2">
    <source>
        <dbReference type="Pfam" id="PF00248"/>
    </source>
</evidence>
<keyword evidence="1" id="KW-0560">Oxidoreductase</keyword>